<evidence type="ECO:0000259" key="12">
    <source>
        <dbReference type="Pfam" id="PF00561"/>
    </source>
</evidence>
<dbReference type="Proteomes" id="UP000322234">
    <property type="component" value="Unassembled WGS sequence"/>
</dbReference>
<name>A0A6B0RCQ5_9CETA</name>
<feature type="compositionally biased region" description="Basic and acidic residues" evidence="11">
    <location>
        <begin position="50"/>
        <end position="61"/>
    </location>
</feature>
<keyword evidence="3" id="KW-0719">Serine esterase</keyword>
<feature type="compositionally biased region" description="Low complexity" evidence="11">
    <location>
        <begin position="72"/>
        <end position="94"/>
    </location>
</feature>
<dbReference type="FunFam" id="3.40.50.1820:FF:000167">
    <property type="entry name" value="Abhydrolase domain containing 1"/>
    <property type="match status" value="1"/>
</dbReference>
<keyword evidence="7" id="KW-1133">Transmembrane helix</keyword>
<keyword evidence="14" id="KW-1185">Reference proteome</keyword>
<dbReference type="InterPro" id="IPR050960">
    <property type="entry name" value="AB_hydrolase_4_sf"/>
</dbReference>
<dbReference type="InterPro" id="IPR000073">
    <property type="entry name" value="AB_hydrolase_1"/>
</dbReference>
<keyword evidence="4" id="KW-0812">Transmembrane</keyword>
<feature type="region of interest" description="Disordered" evidence="11">
    <location>
        <begin position="50"/>
        <end position="112"/>
    </location>
</feature>
<evidence type="ECO:0000256" key="7">
    <source>
        <dbReference type="ARBA" id="ARBA00022989"/>
    </source>
</evidence>
<evidence type="ECO:0000256" key="9">
    <source>
        <dbReference type="ARBA" id="ARBA00067743"/>
    </source>
</evidence>
<accession>A0A6B0RCQ5</accession>
<evidence type="ECO:0000256" key="10">
    <source>
        <dbReference type="ARBA" id="ARBA00076450"/>
    </source>
</evidence>
<feature type="domain" description="AB hydrolase-1" evidence="12">
    <location>
        <begin position="278"/>
        <end position="519"/>
    </location>
</feature>
<evidence type="ECO:0000256" key="2">
    <source>
        <dbReference type="ARBA" id="ARBA00010884"/>
    </source>
</evidence>
<keyword evidence="6" id="KW-0735">Signal-anchor</keyword>
<dbReference type="EMBL" id="VBQZ03000040">
    <property type="protein sequence ID" value="MXQ87725.1"/>
    <property type="molecule type" value="Genomic_DNA"/>
</dbReference>
<proteinExistence type="inferred from homology"/>
<dbReference type="GO" id="GO:0051792">
    <property type="term" value="P:medium-chain fatty acid biosynthetic process"/>
    <property type="evidence" value="ECO:0007669"/>
    <property type="project" value="TreeGrafter"/>
</dbReference>
<gene>
    <name evidence="13" type="ORF">E5288_WYG018178</name>
</gene>
<evidence type="ECO:0000313" key="14">
    <source>
        <dbReference type="Proteomes" id="UP000322234"/>
    </source>
</evidence>
<evidence type="ECO:0000256" key="5">
    <source>
        <dbReference type="ARBA" id="ARBA00022801"/>
    </source>
</evidence>
<dbReference type="AlphaFoldDB" id="A0A6B0RCQ5"/>
<dbReference type="PANTHER" id="PTHR10794">
    <property type="entry name" value="ABHYDROLASE DOMAIN-CONTAINING PROTEIN"/>
    <property type="match status" value="1"/>
</dbReference>
<evidence type="ECO:0000256" key="3">
    <source>
        <dbReference type="ARBA" id="ARBA00022487"/>
    </source>
</evidence>
<organism evidence="13 14">
    <name type="scientific">Bos mutus</name>
    <name type="common">wild yak</name>
    <dbReference type="NCBI Taxonomy" id="72004"/>
    <lineage>
        <taxon>Eukaryota</taxon>
        <taxon>Metazoa</taxon>
        <taxon>Chordata</taxon>
        <taxon>Craniata</taxon>
        <taxon>Vertebrata</taxon>
        <taxon>Euteleostomi</taxon>
        <taxon>Mammalia</taxon>
        <taxon>Eutheria</taxon>
        <taxon>Laurasiatheria</taxon>
        <taxon>Artiodactyla</taxon>
        <taxon>Ruminantia</taxon>
        <taxon>Pecora</taxon>
        <taxon>Bovidae</taxon>
        <taxon>Bovinae</taxon>
        <taxon>Bos</taxon>
    </lineage>
</organism>
<dbReference type="GO" id="GO:0051793">
    <property type="term" value="P:medium-chain fatty acid catabolic process"/>
    <property type="evidence" value="ECO:0007669"/>
    <property type="project" value="TreeGrafter"/>
</dbReference>
<dbReference type="GO" id="GO:0016020">
    <property type="term" value="C:membrane"/>
    <property type="evidence" value="ECO:0007669"/>
    <property type="project" value="UniProtKB-SubCell"/>
</dbReference>
<reference evidence="13" key="1">
    <citation type="submission" date="2019-10" db="EMBL/GenBank/DDBJ databases">
        <title>The sequence and de novo assembly of the wild yak genome.</title>
        <authorList>
            <person name="Liu Y."/>
        </authorList>
    </citation>
    <scope>NUCLEOTIDE SEQUENCE [LARGE SCALE GENOMIC DNA]</scope>
    <source>
        <strain evidence="13">WY2019</strain>
    </source>
</reference>
<evidence type="ECO:0000256" key="8">
    <source>
        <dbReference type="ARBA" id="ARBA00023136"/>
    </source>
</evidence>
<comment type="caution">
    <text evidence="13">The sequence shown here is derived from an EMBL/GenBank/DDBJ whole genome shotgun (WGS) entry which is preliminary data.</text>
</comment>
<dbReference type="SUPFAM" id="SSF53474">
    <property type="entry name" value="alpha/beta-Hydrolases"/>
    <property type="match status" value="1"/>
</dbReference>
<comment type="subcellular location">
    <subcellularLocation>
        <location evidence="1">Membrane</location>
        <topology evidence="1">Single-pass type II membrane protein</topology>
    </subcellularLocation>
</comment>
<evidence type="ECO:0000256" key="4">
    <source>
        <dbReference type="ARBA" id="ARBA00022692"/>
    </source>
</evidence>
<evidence type="ECO:0000256" key="11">
    <source>
        <dbReference type="SAM" id="MobiDB-lite"/>
    </source>
</evidence>
<evidence type="ECO:0000313" key="13">
    <source>
        <dbReference type="EMBL" id="MXQ87725.1"/>
    </source>
</evidence>
<dbReference type="InterPro" id="IPR029058">
    <property type="entry name" value="AB_hydrolase_fold"/>
</dbReference>
<dbReference type="PANTHER" id="PTHR10794:SF60">
    <property type="entry name" value="PROTEIN ABHD1"/>
    <property type="match status" value="1"/>
</dbReference>
<protein>
    <recommendedName>
        <fullName evidence="9">Protein ABHD1</fullName>
    </recommendedName>
    <alternativeName>
        <fullName evidence="10">Alpha/beta hydrolase domain-containing protein 1</fullName>
    </alternativeName>
</protein>
<dbReference type="GO" id="GO:0008126">
    <property type="term" value="F:acetylesterase activity"/>
    <property type="evidence" value="ECO:0007669"/>
    <property type="project" value="TreeGrafter"/>
</dbReference>
<keyword evidence="5" id="KW-0378">Hydrolase</keyword>
<comment type="similarity">
    <text evidence="2">Belongs to the AB hydrolase superfamily. AB hydrolase 4 family.</text>
</comment>
<dbReference type="Pfam" id="PF00561">
    <property type="entry name" value="Abhydrolase_1"/>
    <property type="match status" value="1"/>
</dbReference>
<dbReference type="Gene3D" id="3.40.50.1820">
    <property type="entry name" value="alpha/beta hydrolase"/>
    <property type="match status" value="1"/>
</dbReference>
<dbReference type="GO" id="GO:0047372">
    <property type="term" value="F:monoacylglycerol lipase activity"/>
    <property type="evidence" value="ECO:0007669"/>
    <property type="project" value="TreeGrafter"/>
</dbReference>
<evidence type="ECO:0000256" key="1">
    <source>
        <dbReference type="ARBA" id="ARBA00004606"/>
    </source>
</evidence>
<evidence type="ECO:0000256" key="6">
    <source>
        <dbReference type="ARBA" id="ARBA00022968"/>
    </source>
</evidence>
<keyword evidence="8" id="KW-0472">Membrane</keyword>
<sequence length="560" mass="61880">MVCLYSDAVCGCSFAVKWSIPSFLTVASSSNEASDYFLTHWEAARPVTVKRKEEAQRRETRAASSKATRRSVGSAPRRVAGAARPPTRRPSTAPRHARRRWAGPTSPNRQAVEAELAQAVQWRVTGGAQRAPARLLIEVQAPDPVKNLGIETRQHKMLSSSQSPQDDTWTESFSLLLGLGAALYLGYYWTWVPQRPQLVTGSRFLAFLEQHCPVTLETFYPTLWCFEGRLQTIFRVLLQSRPAVPYSSEVLETPDGGQILLDWASQSNSQYPDPSTQPTVLLLPGITGSSQETYILHLVDQALKDGYRAVVFNNRGCRGEELLTHRAFCASNTEDLVTVINHIKSRYPQAPLLAVGISLGGILVLNHLARTGRAAGLVAALTLSACWDSFETTRSLETPLNSLLFNHRLTAGLCQVVNRNRKVMDNVVNVDFVLQARTIREFDERYTAVVFGYQDCTAYYQAASPRTKVNAIQIPVLCLNAADDPFSPVDALPLQAAQHSLHVALLVTARGGHIGFLEGLLPWQHCYMSRLLHQYAEAIFQHPAELPGPRSPTPSEAGKS</sequence>